<reference evidence="2 3" key="1">
    <citation type="journal article" date="2022" name="Nat. Ecol. Evol.">
        <title>A masculinizing supergene underlies an exaggerated male reproductive morph in a spider.</title>
        <authorList>
            <person name="Hendrickx F."/>
            <person name="De Corte Z."/>
            <person name="Sonet G."/>
            <person name="Van Belleghem S.M."/>
            <person name="Kostlbacher S."/>
            <person name="Vangestel C."/>
        </authorList>
    </citation>
    <scope>NUCLEOTIDE SEQUENCE [LARGE SCALE GENOMIC DNA]</scope>
    <source>
        <strain evidence="2">W744_W776</strain>
    </source>
</reference>
<dbReference type="AlphaFoldDB" id="A0AAV6TYG5"/>
<protein>
    <submittedName>
        <fullName evidence="2">Uncharacterized protein</fullName>
    </submittedName>
</protein>
<evidence type="ECO:0000256" key="1">
    <source>
        <dbReference type="SAM" id="MobiDB-lite"/>
    </source>
</evidence>
<sequence>MEVLPPAFQSAETPMDIPTEATRGNLFKSVITKMNELHSKFGSSEEGLCTLFKRKVQSQGQWEQVLNTAGSKIPLKRRPGAAIHVQPTTIARRKLQVIRGPRKLPAGRPAKGVPLPRRKKENMLCQRPSP</sequence>
<evidence type="ECO:0000313" key="3">
    <source>
        <dbReference type="Proteomes" id="UP000827092"/>
    </source>
</evidence>
<comment type="caution">
    <text evidence="2">The sequence shown here is derived from an EMBL/GenBank/DDBJ whole genome shotgun (WGS) entry which is preliminary data.</text>
</comment>
<organism evidence="2 3">
    <name type="scientific">Oedothorax gibbosus</name>
    <dbReference type="NCBI Taxonomy" id="931172"/>
    <lineage>
        <taxon>Eukaryota</taxon>
        <taxon>Metazoa</taxon>
        <taxon>Ecdysozoa</taxon>
        <taxon>Arthropoda</taxon>
        <taxon>Chelicerata</taxon>
        <taxon>Arachnida</taxon>
        <taxon>Araneae</taxon>
        <taxon>Araneomorphae</taxon>
        <taxon>Entelegynae</taxon>
        <taxon>Araneoidea</taxon>
        <taxon>Linyphiidae</taxon>
        <taxon>Erigoninae</taxon>
        <taxon>Oedothorax</taxon>
    </lineage>
</organism>
<accession>A0AAV6TYG5</accession>
<gene>
    <name evidence="2" type="ORF">JTE90_003350</name>
</gene>
<feature type="region of interest" description="Disordered" evidence="1">
    <location>
        <begin position="101"/>
        <end position="130"/>
    </location>
</feature>
<name>A0AAV6TYG5_9ARAC</name>
<dbReference type="Proteomes" id="UP000827092">
    <property type="component" value="Unassembled WGS sequence"/>
</dbReference>
<dbReference type="EMBL" id="JAFNEN010000849">
    <property type="protein sequence ID" value="KAG8176719.1"/>
    <property type="molecule type" value="Genomic_DNA"/>
</dbReference>
<keyword evidence="3" id="KW-1185">Reference proteome</keyword>
<proteinExistence type="predicted"/>
<evidence type="ECO:0000313" key="2">
    <source>
        <dbReference type="EMBL" id="KAG8176719.1"/>
    </source>
</evidence>